<sequence>MKFEYKWWGKGEIDASFGLFFDGFSKVFSAVGIMIFGFGMPVAIVMGKILPAIGIATFLGNMWYFYEAYRLAHKEKRSNVTAQPFGIGGPIVISWLFLIMGPVYWKTGDAMLAFRVGLTAGFIGGFIEILGAFIGRWLIKVIPTSALMGNLASGAFVWLSLVGIMIVFDKPAIAMIPMFIVILNYIAKSNRKNSNMPTGVIVILFGTAVAWLTGYMNIQSLKEAFINVGIQTPSFFIGDIIKGFSDVVPYLPVIIPLQIANFLTTLQGIESAKIAGDTYPEKQSMIMDGVFTVIGSLLGNPFPTTVYYGHPSWKAIDARAGYSLVVGIIYLVITLTGLTSVMMKIIPYETVMVLLIFVGLSVTIDTIKGTEKKYIPVILISMLPILVEHVKTVISSAVQAAGTTLDSISPEAFAQFNIYIKGVEILGNGAFLSSLLIAGWLACVIDKNYKNGALFASALGICSLIGLIHSSQMFLLNKEVIILSVGYFAIAAITYQRFLENRSIQQEVDTNYEKESVTI</sequence>
<accession>A0A0L9YCL0</accession>
<dbReference type="RefSeq" id="WP_053341693.1">
    <property type="nucleotide sequence ID" value="NZ_LFPD01000008.1"/>
</dbReference>
<feature type="transmembrane region" description="Helical" evidence="1">
    <location>
        <begin position="146"/>
        <end position="166"/>
    </location>
</feature>
<feature type="transmembrane region" description="Helical" evidence="1">
    <location>
        <begin position="20"/>
        <end position="43"/>
    </location>
</feature>
<dbReference type="PANTHER" id="PTHR31610:SF0">
    <property type="entry name" value="SLC26A_SULP TRANSPORTER DOMAIN-CONTAINING PROTEIN"/>
    <property type="match status" value="1"/>
</dbReference>
<feature type="transmembrane region" description="Helical" evidence="1">
    <location>
        <begin position="111"/>
        <end position="134"/>
    </location>
</feature>
<keyword evidence="1" id="KW-0812">Transmembrane</keyword>
<feature type="transmembrane region" description="Helical" evidence="1">
    <location>
        <begin position="172"/>
        <end position="187"/>
    </location>
</feature>
<proteinExistence type="predicted"/>
<evidence type="ECO:0000313" key="3">
    <source>
        <dbReference type="EMBL" id="NFN35127.1"/>
    </source>
</evidence>
<protein>
    <submittedName>
        <fullName evidence="2">Uracil permease</fullName>
    </submittedName>
</protein>
<gene>
    <name evidence="2" type="ORF">FC774_01685</name>
    <name evidence="3" type="ORF">FDB51_08285</name>
</gene>
<feature type="transmembrane region" description="Helical" evidence="1">
    <location>
        <begin position="320"/>
        <end position="339"/>
    </location>
</feature>
<feature type="transmembrane region" description="Helical" evidence="1">
    <location>
        <begin position="49"/>
        <end position="66"/>
    </location>
</feature>
<organism evidence="2 5">
    <name type="scientific">Clostridium botulinum</name>
    <dbReference type="NCBI Taxonomy" id="1491"/>
    <lineage>
        <taxon>Bacteria</taxon>
        <taxon>Bacillati</taxon>
        <taxon>Bacillota</taxon>
        <taxon>Clostridia</taxon>
        <taxon>Eubacteriales</taxon>
        <taxon>Clostridiaceae</taxon>
        <taxon>Clostridium</taxon>
    </lineage>
</organism>
<name>A0A0L9YCL0_CLOBO</name>
<keyword evidence="1" id="KW-1133">Transmembrane helix</keyword>
<keyword evidence="1" id="KW-0472">Membrane</keyword>
<feature type="transmembrane region" description="Helical" evidence="1">
    <location>
        <begin position="289"/>
        <end position="308"/>
    </location>
</feature>
<evidence type="ECO:0000313" key="4">
    <source>
        <dbReference type="Proteomes" id="UP000473681"/>
    </source>
</evidence>
<evidence type="ECO:0000313" key="2">
    <source>
        <dbReference type="EMBL" id="NFF86622.1"/>
    </source>
</evidence>
<evidence type="ECO:0000313" key="5">
    <source>
        <dbReference type="Proteomes" id="UP000476820"/>
    </source>
</evidence>
<reference evidence="4 5" key="1">
    <citation type="submission" date="2019-04" db="EMBL/GenBank/DDBJ databases">
        <title>Genome sequencing of Clostridium botulinum Groups I-IV and Clostridium butyricum.</title>
        <authorList>
            <person name="Brunt J."/>
            <person name="Van Vliet A.H.M."/>
            <person name="Stringer S.C."/>
            <person name="Carter A.T."/>
            <person name="Peck M.W."/>
        </authorList>
    </citation>
    <scope>NUCLEOTIDE SEQUENCE [LARGE SCALE GENOMIC DNA]</scope>
    <source>
        <strain evidence="2 5">1605</strain>
        <strain evidence="3 4">CB-K-33E</strain>
    </source>
</reference>
<dbReference type="Proteomes" id="UP000476820">
    <property type="component" value="Unassembled WGS sequence"/>
</dbReference>
<feature type="transmembrane region" description="Helical" evidence="1">
    <location>
        <begin position="87"/>
        <end position="105"/>
    </location>
</feature>
<dbReference type="EMBL" id="SWVK01000009">
    <property type="protein sequence ID" value="NFN35127.1"/>
    <property type="molecule type" value="Genomic_DNA"/>
</dbReference>
<dbReference type="PANTHER" id="PTHR31610">
    <property type="entry name" value="SLR0360 PROTEIN"/>
    <property type="match status" value="1"/>
</dbReference>
<evidence type="ECO:0000256" key="1">
    <source>
        <dbReference type="SAM" id="Phobius"/>
    </source>
</evidence>
<feature type="transmembrane region" description="Helical" evidence="1">
    <location>
        <begin position="199"/>
        <end position="218"/>
    </location>
</feature>
<dbReference type="OrthoDB" id="3320984at2"/>
<dbReference type="EMBL" id="SWOV01000003">
    <property type="protein sequence ID" value="NFF86622.1"/>
    <property type="molecule type" value="Genomic_DNA"/>
</dbReference>
<dbReference type="Proteomes" id="UP000473681">
    <property type="component" value="Unassembled WGS sequence"/>
</dbReference>
<feature type="transmembrane region" description="Helical" evidence="1">
    <location>
        <begin position="480"/>
        <end position="498"/>
    </location>
</feature>
<dbReference type="AlphaFoldDB" id="A0A0L9YCL0"/>
<comment type="caution">
    <text evidence="2">The sequence shown here is derived from an EMBL/GenBank/DDBJ whole genome shotgun (WGS) entry which is preliminary data.</text>
</comment>
<feature type="transmembrane region" description="Helical" evidence="1">
    <location>
        <begin position="453"/>
        <end position="474"/>
    </location>
</feature>
<feature type="transmembrane region" description="Helical" evidence="1">
    <location>
        <begin position="345"/>
        <end position="362"/>
    </location>
</feature>
<feature type="transmembrane region" description="Helical" evidence="1">
    <location>
        <begin position="418"/>
        <end position="441"/>
    </location>
</feature>